<dbReference type="InterPro" id="IPR027417">
    <property type="entry name" value="P-loop_NTPase"/>
</dbReference>
<feature type="domain" description="AAA+ ATPase" evidence="5">
    <location>
        <begin position="269"/>
        <end position="397"/>
    </location>
</feature>
<protein>
    <submittedName>
        <fullName evidence="6">ATPase family protein associated with various cellular activities (AAA)</fullName>
    </submittedName>
</protein>
<dbReference type="Gene3D" id="3.40.50.300">
    <property type="entry name" value="P-loop containing nucleotide triphosphate hydrolases"/>
    <property type="match status" value="1"/>
</dbReference>
<evidence type="ECO:0000256" key="4">
    <source>
        <dbReference type="SAM" id="MobiDB-lite"/>
    </source>
</evidence>
<evidence type="ECO:0000256" key="3">
    <source>
        <dbReference type="ARBA" id="ARBA00022840"/>
    </source>
</evidence>
<dbReference type="InterPro" id="IPR050221">
    <property type="entry name" value="26S_Proteasome_ATPase"/>
</dbReference>
<evidence type="ECO:0000313" key="7">
    <source>
        <dbReference type="Proteomes" id="UP000241118"/>
    </source>
</evidence>
<evidence type="ECO:0000256" key="1">
    <source>
        <dbReference type="ARBA" id="ARBA00006914"/>
    </source>
</evidence>
<dbReference type="PANTHER" id="PTHR23073">
    <property type="entry name" value="26S PROTEASOME REGULATORY SUBUNIT"/>
    <property type="match status" value="1"/>
</dbReference>
<dbReference type="InterPro" id="IPR003959">
    <property type="entry name" value="ATPase_AAA_core"/>
</dbReference>
<dbReference type="SUPFAM" id="SSF52540">
    <property type="entry name" value="P-loop containing nucleoside triphosphate hydrolases"/>
    <property type="match status" value="1"/>
</dbReference>
<dbReference type="Gene3D" id="1.10.8.60">
    <property type="match status" value="1"/>
</dbReference>
<feature type="compositionally biased region" description="Gly residues" evidence="4">
    <location>
        <begin position="480"/>
        <end position="493"/>
    </location>
</feature>
<gene>
    <name evidence="6" type="ORF">B0I31_10164</name>
</gene>
<name>A0A2P8IHC6_SACCR</name>
<dbReference type="CDD" id="cd19481">
    <property type="entry name" value="RecA-like_protease"/>
    <property type="match status" value="1"/>
</dbReference>
<organism evidence="6 7">
    <name type="scientific">Saccharothrix carnea</name>
    <dbReference type="NCBI Taxonomy" id="1280637"/>
    <lineage>
        <taxon>Bacteria</taxon>
        <taxon>Bacillati</taxon>
        <taxon>Actinomycetota</taxon>
        <taxon>Actinomycetes</taxon>
        <taxon>Pseudonocardiales</taxon>
        <taxon>Pseudonocardiaceae</taxon>
        <taxon>Saccharothrix</taxon>
    </lineage>
</organism>
<dbReference type="Proteomes" id="UP000241118">
    <property type="component" value="Unassembled WGS sequence"/>
</dbReference>
<dbReference type="GO" id="GO:0005524">
    <property type="term" value="F:ATP binding"/>
    <property type="evidence" value="ECO:0007669"/>
    <property type="project" value="UniProtKB-KW"/>
</dbReference>
<dbReference type="SMART" id="SM00382">
    <property type="entry name" value="AAA"/>
    <property type="match status" value="1"/>
</dbReference>
<evidence type="ECO:0000259" key="5">
    <source>
        <dbReference type="SMART" id="SM00382"/>
    </source>
</evidence>
<proteinExistence type="inferred from homology"/>
<dbReference type="Pfam" id="PF00004">
    <property type="entry name" value="AAA"/>
    <property type="match status" value="1"/>
</dbReference>
<feature type="region of interest" description="Disordered" evidence="4">
    <location>
        <begin position="480"/>
        <end position="500"/>
    </location>
</feature>
<reference evidence="6 7" key="1">
    <citation type="submission" date="2018-03" db="EMBL/GenBank/DDBJ databases">
        <title>Genomic Encyclopedia of Type Strains, Phase III (KMG-III): the genomes of soil and plant-associated and newly described type strains.</title>
        <authorList>
            <person name="Whitman W."/>
        </authorList>
    </citation>
    <scope>NUCLEOTIDE SEQUENCE [LARGE SCALE GENOMIC DNA]</scope>
    <source>
        <strain evidence="6 7">CGMCC 4.7097</strain>
    </source>
</reference>
<keyword evidence="3" id="KW-0067">ATP-binding</keyword>
<keyword evidence="2" id="KW-0547">Nucleotide-binding</keyword>
<evidence type="ECO:0000256" key="2">
    <source>
        <dbReference type="ARBA" id="ARBA00022741"/>
    </source>
</evidence>
<evidence type="ECO:0000313" key="6">
    <source>
        <dbReference type="EMBL" id="PSL57853.1"/>
    </source>
</evidence>
<dbReference type="InterPro" id="IPR003593">
    <property type="entry name" value="AAA+_ATPase"/>
</dbReference>
<sequence>MGDKTAPVRDYGDEGVEAVGELSGDEAKALAGSLRRLMQLTANLVEQDGEAAPLIARVRDHLGCELAEVLSVATRFETWEHVNLHRGVEAYLAERTPEAQWFGVGGQHRGHEDIMGMLIAARHSVGYGLGSADYATAAVGPQDSVEVVQLGLVPTTAPDGTPVLVGIRGPNDYGPPASRLEVLAADRAAARAVGAEIERLMREHDVFRRQVLAFGVSEHRGNELVTFLPRPTLDADDVVLPDGVLDSIEEHVIGIAEHSERLLAAGQHLKRGLLLHGPPGTGKTHTVRYLMSRLQNCTVILLTGQAMRLIGQAAALARRLQPSMVVVEDVDLVAMDRGFANGPTNPLLFTLLDAMDGVGADADVTFVLTTNRADELERALADRPGRVDLAIEVPRPDADGRRRLIELYGRGVDLRADLDPVVEATEGVTASFIKELLRRAVLNAVRADGAGGVPVVGDELADVARAMAGERASLTGVLLGGSDGPRGGPGGPGLPQPGLEPHVTRYRYSW</sequence>
<comment type="caution">
    <text evidence="6">The sequence shown here is derived from an EMBL/GenBank/DDBJ whole genome shotgun (WGS) entry which is preliminary data.</text>
</comment>
<accession>A0A2P8IHC6</accession>
<keyword evidence="7" id="KW-1185">Reference proteome</keyword>
<dbReference type="EMBL" id="PYAX01000001">
    <property type="protein sequence ID" value="PSL57853.1"/>
    <property type="molecule type" value="Genomic_DNA"/>
</dbReference>
<dbReference type="AlphaFoldDB" id="A0A2P8IHC6"/>
<comment type="similarity">
    <text evidence="1">Belongs to the AAA ATPase family.</text>
</comment>
<dbReference type="GO" id="GO:0016887">
    <property type="term" value="F:ATP hydrolysis activity"/>
    <property type="evidence" value="ECO:0007669"/>
    <property type="project" value="InterPro"/>
</dbReference>